<dbReference type="Proteomes" id="UP001259659">
    <property type="component" value="Unassembled WGS sequence"/>
</dbReference>
<dbReference type="RefSeq" id="WP_310921613.1">
    <property type="nucleotide sequence ID" value="NZ_JAMQON010000008.1"/>
</dbReference>
<dbReference type="Pfam" id="PF00004">
    <property type="entry name" value="AAA"/>
    <property type="match status" value="1"/>
</dbReference>
<dbReference type="InterPro" id="IPR050168">
    <property type="entry name" value="AAA_ATPase_domain"/>
</dbReference>
<dbReference type="InterPro" id="IPR003593">
    <property type="entry name" value="AAA+_ATPase"/>
</dbReference>
<keyword evidence="4" id="KW-1185">Reference proteome</keyword>
<feature type="domain" description="AAA+ ATPase" evidence="2">
    <location>
        <begin position="38"/>
        <end position="175"/>
    </location>
</feature>
<keyword evidence="3" id="KW-0547">Nucleotide-binding</keyword>
<dbReference type="SUPFAM" id="SSF52540">
    <property type="entry name" value="P-loop containing nucleoside triphosphate hydrolases"/>
    <property type="match status" value="1"/>
</dbReference>
<accession>A0ABU2FIP8</accession>
<feature type="region of interest" description="Disordered" evidence="1">
    <location>
        <begin position="227"/>
        <end position="293"/>
    </location>
</feature>
<dbReference type="InterPro" id="IPR041569">
    <property type="entry name" value="AAA_lid_3"/>
</dbReference>
<gene>
    <name evidence="3" type="ORF">NDI56_20055</name>
</gene>
<dbReference type="Gene3D" id="1.10.8.60">
    <property type="match status" value="1"/>
</dbReference>
<evidence type="ECO:0000259" key="2">
    <source>
        <dbReference type="SMART" id="SM00382"/>
    </source>
</evidence>
<feature type="compositionally biased region" description="Basic and acidic residues" evidence="1">
    <location>
        <begin position="248"/>
        <end position="263"/>
    </location>
</feature>
<dbReference type="GO" id="GO:0005524">
    <property type="term" value="F:ATP binding"/>
    <property type="evidence" value="ECO:0007669"/>
    <property type="project" value="UniProtKB-KW"/>
</dbReference>
<name>A0ABU2FIP8_9EURY</name>
<dbReference type="Gene3D" id="3.40.50.300">
    <property type="entry name" value="P-loop containing nucleotide triphosphate hydrolases"/>
    <property type="match status" value="1"/>
</dbReference>
<dbReference type="InterPro" id="IPR003959">
    <property type="entry name" value="ATPase_AAA_core"/>
</dbReference>
<dbReference type="Pfam" id="PF17862">
    <property type="entry name" value="AAA_lid_3"/>
    <property type="match status" value="1"/>
</dbReference>
<sequence>MDIGGYYEVKEALNQRVLKPLRTTLEGDDRYERFGIQPSRGIMFYGPPGTGKTMFARALAGELGIPFVELSPGDVTSRWVNASTEQIQVLFQEAQVLGPCVIFIDEAEHLFGARTLGDGTIHAEDRKVTSEFLVQLTKENREAIVVSATNRPADIDSAILRPGRLSAHFEVGLPDEEARHAILNVHLAAVPSELSGEDLTELASHTAGLTGAELKDIVEDARRKAAERDAECVEREDFPPNEELEELSDMRNHDIEELPRVDENNATGTSTPDTTDIDAEDFEDSGQGTRGYH</sequence>
<dbReference type="InterPro" id="IPR027417">
    <property type="entry name" value="P-loop_NTPase"/>
</dbReference>
<proteinExistence type="predicted"/>
<evidence type="ECO:0000256" key="1">
    <source>
        <dbReference type="SAM" id="MobiDB-lite"/>
    </source>
</evidence>
<evidence type="ECO:0000313" key="4">
    <source>
        <dbReference type="Proteomes" id="UP001259659"/>
    </source>
</evidence>
<dbReference type="SMART" id="SM00382">
    <property type="entry name" value="AAA"/>
    <property type="match status" value="1"/>
</dbReference>
<dbReference type="EMBL" id="JAMQON010000008">
    <property type="protein sequence ID" value="MDS0261700.1"/>
    <property type="molecule type" value="Genomic_DNA"/>
</dbReference>
<organism evidence="3 4">
    <name type="scientific">Haloarcula saliterrae</name>
    <dbReference type="NCBI Taxonomy" id="2950534"/>
    <lineage>
        <taxon>Archaea</taxon>
        <taxon>Methanobacteriati</taxon>
        <taxon>Methanobacteriota</taxon>
        <taxon>Stenosarchaea group</taxon>
        <taxon>Halobacteria</taxon>
        <taxon>Halobacteriales</taxon>
        <taxon>Haloarculaceae</taxon>
        <taxon>Haloarcula</taxon>
    </lineage>
</organism>
<feature type="compositionally biased region" description="Polar residues" evidence="1">
    <location>
        <begin position="264"/>
        <end position="274"/>
    </location>
</feature>
<reference evidence="3 4" key="1">
    <citation type="submission" date="2022-06" db="EMBL/GenBank/DDBJ databases">
        <title>Haloarcula sp. a new haloarchaeum isolate from saline soil.</title>
        <authorList>
            <person name="Strakova D."/>
            <person name="Galisteo C."/>
            <person name="Sanchez-Porro C."/>
            <person name="Ventosa A."/>
        </authorList>
    </citation>
    <scope>NUCLEOTIDE SEQUENCE [LARGE SCALE GENOMIC DNA]</scope>
    <source>
        <strain evidence="3 4">S1CR25-12</strain>
    </source>
</reference>
<feature type="compositionally biased region" description="Acidic residues" evidence="1">
    <location>
        <begin position="275"/>
        <end position="284"/>
    </location>
</feature>
<dbReference type="PANTHER" id="PTHR23077">
    <property type="entry name" value="AAA-FAMILY ATPASE"/>
    <property type="match status" value="1"/>
</dbReference>
<feature type="compositionally biased region" description="Basic and acidic residues" evidence="1">
    <location>
        <begin position="227"/>
        <end position="238"/>
    </location>
</feature>
<keyword evidence="3" id="KW-0067">ATP-binding</keyword>
<comment type="caution">
    <text evidence="3">The sequence shown here is derived from an EMBL/GenBank/DDBJ whole genome shotgun (WGS) entry which is preliminary data.</text>
</comment>
<protein>
    <submittedName>
        <fullName evidence="3">ATP-binding protein</fullName>
    </submittedName>
</protein>
<evidence type="ECO:0000313" key="3">
    <source>
        <dbReference type="EMBL" id="MDS0261700.1"/>
    </source>
</evidence>